<organism evidence="2 3">
    <name type="scientific">Secundilactobacillus angelensis</name>
    <dbReference type="NCBI Taxonomy" id="2722706"/>
    <lineage>
        <taxon>Bacteria</taxon>
        <taxon>Bacillati</taxon>
        <taxon>Bacillota</taxon>
        <taxon>Bacilli</taxon>
        <taxon>Lactobacillales</taxon>
        <taxon>Lactobacillaceae</taxon>
        <taxon>Secundilactobacillus</taxon>
    </lineage>
</organism>
<gene>
    <name evidence="2" type="ORF">HC026_02360</name>
</gene>
<evidence type="ECO:0000313" key="3">
    <source>
        <dbReference type="Proteomes" id="UP000763447"/>
    </source>
</evidence>
<dbReference type="Pfam" id="PF17255">
    <property type="entry name" value="EbsA"/>
    <property type="match status" value="1"/>
</dbReference>
<protein>
    <submittedName>
        <fullName evidence="2">EbsA family protein</fullName>
    </submittedName>
</protein>
<keyword evidence="1" id="KW-1133">Transmembrane helix</keyword>
<name>A0ABX1KUY8_9LACO</name>
<dbReference type="Proteomes" id="UP000763447">
    <property type="component" value="Unassembled WGS sequence"/>
</dbReference>
<keyword evidence="1" id="KW-0472">Membrane</keyword>
<feature type="transmembrane region" description="Helical" evidence="1">
    <location>
        <begin position="42"/>
        <end position="59"/>
    </location>
</feature>
<dbReference type="InterPro" id="IPR020215">
    <property type="entry name" value="EbsA-like"/>
</dbReference>
<dbReference type="EMBL" id="JAAXLJ010000003">
    <property type="protein sequence ID" value="NLR17758.1"/>
    <property type="molecule type" value="Genomic_DNA"/>
</dbReference>
<sequence>MINQKRKFLYQPAPLSSIILWSWTLCILFLALIIGLEVSAKFQWIAYSFGALFVILTWAQIHYRHIYLDNGIIRVSRVINHNWVKIRLKDVQELNVSKYRLGFIYGGKIYQFIMPVNSTIELNNIIGETKEQALK</sequence>
<evidence type="ECO:0000313" key="2">
    <source>
        <dbReference type="EMBL" id="NLR17758.1"/>
    </source>
</evidence>
<reference evidence="2 3" key="1">
    <citation type="submission" date="2020-04" db="EMBL/GenBank/DDBJ databases">
        <title>A novel species of genus Lactobacillus that was isolated from fermented food Zha-chili.</title>
        <authorList>
            <person name="Zhang Z."/>
        </authorList>
    </citation>
    <scope>NUCLEOTIDE SEQUENCE [LARGE SCALE GENOMIC DNA]</scope>
    <source>
        <strain evidence="3">HBUAS51383</strain>
    </source>
</reference>
<keyword evidence="3" id="KW-1185">Reference proteome</keyword>
<proteinExistence type="predicted"/>
<accession>A0ABX1KUY8</accession>
<keyword evidence="1" id="KW-0812">Transmembrane</keyword>
<feature type="transmembrane region" description="Helical" evidence="1">
    <location>
        <begin position="12"/>
        <end position="36"/>
    </location>
</feature>
<comment type="caution">
    <text evidence="2">The sequence shown here is derived from an EMBL/GenBank/DDBJ whole genome shotgun (WGS) entry which is preliminary data.</text>
</comment>
<evidence type="ECO:0000256" key="1">
    <source>
        <dbReference type="SAM" id="Phobius"/>
    </source>
</evidence>